<dbReference type="InterPro" id="IPR001453">
    <property type="entry name" value="MoaB/Mog_dom"/>
</dbReference>
<dbReference type="RefSeq" id="WP_121927443.1">
    <property type="nucleotide sequence ID" value="NZ_CP068291.1"/>
</dbReference>
<accession>A0A3M0GPU3</accession>
<evidence type="ECO:0000256" key="2">
    <source>
        <dbReference type="ARBA" id="ARBA00023150"/>
    </source>
</evidence>
<protein>
    <submittedName>
        <fullName evidence="5">MogA/MoaB family molybdenum cofactor biosynthesis protein</fullName>
    </submittedName>
</protein>
<dbReference type="Proteomes" id="UP000270649">
    <property type="component" value="Unassembled WGS sequence"/>
</dbReference>
<dbReference type="PANTHER" id="PTHR43764">
    <property type="entry name" value="MOLYBDENUM COFACTOR BIOSYNTHESIS"/>
    <property type="match status" value="1"/>
</dbReference>
<comment type="pathway">
    <text evidence="1">Cofactor biosynthesis; molybdopterin biosynthesis.</text>
</comment>
<dbReference type="AlphaFoldDB" id="A0A3M0GPU3"/>
<dbReference type="InterPro" id="IPR051920">
    <property type="entry name" value="MPT_Adenylyltrnsfr/MoaC-Rel"/>
</dbReference>
<evidence type="ECO:0000313" key="6">
    <source>
        <dbReference type="Proteomes" id="UP000270649"/>
    </source>
</evidence>
<dbReference type="InterPro" id="IPR036425">
    <property type="entry name" value="MoaB/Mog-like_dom_sf"/>
</dbReference>
<gene>
    <name evidence="5" type="ORF">D9543_02605</name>
    <name evidence="4" type="ORF">GWO63_000865</name>
</gene>
<dbReference type="SMART" id="SM00852">
    <property type="entry name" value="MoCF_biosynth"/>
    <property type="match status" value="1"/>
</dbReference>
<dbReference type="PANTHER" id="PTHR43764:SF1">
    <property type="entry name" value="MOLYBDOPTERIN MOLYBDOTRANSFERASE"/>
    <property type="match status" value="1"/>
</dbReference>
<organism evidence="5 6">
    <name type="scientific">Corynebacterium macginleyi</name>
    <dbReference type="NCBI Taxonomy" id="38290"/>
    <lineage>
        <taxon>Bacteria</taxon>
        <taxon>Bacillati</taxon>
        <taxon>Actinomycetota</taxon>
        <taxon>Actinomycetes</taxon>
        <taxon>Mycobacteriales</taxon>
        <taxon>Corynebacteriaceae</taxon>
        <taxon>Corynebacterium</taxon>
    </lineage>
</organism>
<feature type="domain" description="MoaB/Mog" evidence="3">
    <location>
        <begin position="8"/>
        <end position="149"/>
    </location>
</feature>
<name>A0A3M0GPU3_9CORY</name>
<keyword evidence="2" id="KW-0501">Molybdenum cofactor biosynthesis</keyword>
<dbReference type="SUPFAM" id="SSF53218">
    <property type="entry name" value="Molybdenum cofactor biosynthesis proteins"/>
    <property type="match status" value="1"/>
</dbReference>
<reference evidence="5 6" key="1">
    <citation type="submission" date="2018-10" db="EMBL/GenBank/DDBJ databases">
        <title>Corynebacterium macginleyi genome sequencing and assembly of the type strain and two clinical samples.</title>
        <authorList>
            <person name="Bernier A.-M."/>
            <person name="Bernard K."/>
        </authorList>
    </citation>
    <scope>NUCLEOTIDE SEQUENCE [LARGE SCALE GENOMIC DNA]</scope>
    <source>
        <strain evidence="5 6">NML 120205</strain>
    </source>
</reference>
<dbReference type="EMBL" id="REGC01000002">
    <property type="protein sequence ID" value="RMB63713.1"/>
    <property type="molecule type" value="Genomic_DNA"/>
</dbReference>
<reference evidence="4 7" key="2">
    <citation type="submission" date="2021-01" db="EMBL/GenBank/DDBJ databases">
        <title>Complete genome sequences of Corynebacterium macginleyi strains isolated from infectious keratitis.</title>
        <authorList>
            <person name="Sagerfors S."/>
            <person name="Poehlein A."/>
            <person name="Soderquist B."/>
            <person name="Bruggemann H."/>
        </authorList>
    </citation>
    <scope>NUCLEOTIDE SEQUENCE [LARGE SCALE GENOMIC DNA]</scope>
    <source>
        <strain evidence="4 7">12T220</strain>
    </source>
</reference>
<sequence>MSSARTAIVLVASTRAAAGVYEDRSGPIAVDFLRRKGFDCPAARVVPDADIAAAVDQAFAEQPAVILTSGGTGLTPDDLTIDAVQPHLTRELPGITMAFWNKGLETIPTAVASRAVAGVNDTTFAMTLPGSTGGVKDGCAVLEELIIHIVDMLEGRHEH</sequence>
<dbReference type="EMBL" id="JAACBX020000001">
    <property type="protein sequence ID" value="MBM0242890.1"/>
    <property type="molecule type" value="Genomic_DNA"/>
</dbReference>
<dbReference type="Proteomes" id="UP001518680">
    <property type="component" value="Unassembled WGS sequence"/>
</dbReference>
<comment type="caution">
    <text evidence="5">The sequence shown here is derived from an EMBL/GenBank/DDBJ whole genome shotgun (WGS) entry which is preliminary data.</text>
</comment>
<dbReference type="CDD" id="cd00886">
    <property type="entry name" value="MogA_MoaB"/>
    <property type="match status" value="1"/>
</dbReference>
<dbReference type="Pfam" id="PF00994">
    <property type="entry name" value="MoCF_biosynth"/>
    <property type="match status" value="1"/>
</dbReference>
<evidence type="ECO:0000313" key="5">
    <source>
        <dbReference type="EMBL" id="RMB63713.1"/>
    </source>
</evidence>
<evidence type="ECO:0000256" key="1">
    <source>
        <dbReference type="ARBA" id="ARBA00005046"/>
    </source>
</evidence>
<dbReference type="Gene3D" id="3.40.980.10">
    <property type="entry name" value="MoaB/Mog-like domain"/>
    <property type="match status" value="1"/>
</dbReference>
<evidence type="ECO:0000313" key="4">
    <source>
        <dbReference type="EMBL" id="MBM0242890.1"/>
    </source>
</evidence>
<evidence type="ECO:0000313" key="7">
    <source>
        <dbReference type="Proteomes" id="UP001518680"/>
    </source>
</evidence>
<dbReference type="GO" id="GO:0006777">
    <property type="term" value="P:Mo-molybdopterin cofactor biosynthetic process"/>
    <property type="evidence" value="ECO:0007669"/>
    <property type="project" value="UniProtKB-KW"/>
</dbReference>
<evidence type="ECO:0000259" key="3">
    <source>
        <dbReference type="SMART" id="SM00852"/>
    </source>
</evidence>
<proteinExistence type="predicted"/>
<keyword evidence="7" id="KW-1185">Reference proteome</keyword>